<accession>A0A6N7XMS6</accession>
<dbReference type="RefSeq" id="WP_154442921.1">
    <property type="nucleotide sequence ID" value="NZ_JAHLPJ010000001.1"/>
</dbReference>
<gene>
    <name evidence="2" type="ORF">FYJ83_18025</name>
</gene>
<name>A0A6N7XMS6_9FIRM</name>
<evidence type="ECO:0000313" key="3">
    <source>
        <dbReference type="Proteomes" id="UP000469523"/>
    </source>
</evidence>
<keyword evidence="3" id="KW-1185">Reference proteome</keyword>
<evidence type="ECO:0000313" key="2">
    <source>
        <dbReference type="EMBL" id="MSU03359.1"/>
    </source>
</evidence>
<protein>
    <submittedName>
        <fullName evidence="2">Uncharacterized protein</fullName>
    </submittedName>
</protein>
<dbReference type="EMBL" id="VUNQ01000067">
    <property type="protein sequence ID" value="MSU03359.1"/>
    <property type="molecule type" value="Genomic_DNA"/>
</dbReference>
<organism evidence="2 3">
    <name type="scientific">Tissierella pigra</name>
    <dbReference type="NCBI Taxonomy" id="2607614"/>
    <lineage>
        <taxon>Bacteria</taxon>
        <taxon>Bacillati</taxon>
        <taxon>Bacillota</taxon>
        <taxon>Tissierellia</taxon>
        <taxon>Tissierellales</taxon>
        <taxon>Tissierellaceae</taxon>
        <taxon>Tissierella</taxon>
    </lineage>
</organism>
<feature type="coiled-coil region" evidence="1">
    <location>
        <begin position="203"/>
        <end position="250"/>
    </location>
</feature>
<comment type="caution">
    <text evidence="2">The sequence shown here is derived from an EMBL/GenBank/DDBJ whole genome shotgun (WGS) entry which is preliminary data.</text>
</comment>
<dbReference type="Proteomes" id="UP000469523">
    <property type="component" value="Unassembled WGS sequence"/>
</dbReference>
<reference evidence="2 3" key="1">
    <citation type="submission" date="2019-09" db="EMBL/GenBank/DDBJ databases">
        <title>In-depth cultivation of the pig gut microbiome towards novel bacterial diversity and tailored functional studies.</title>
        <authorList>
            <person name="Wylensek D."/>
            <person name="Hitch T.C.A."/>
            <person name="Clavel T."/>
        </authorList>
    </citation>
    <scope>NUCLEOTIDE SEQUENCE [LARGE SCALE GENOMIC DNA]</scope>
    <source>
        <strain evidence="2 3">WCA3-693-APC-4?</strain>
    </source>
</reference>
<evidence type="ECO:0000256" key="1">
    <source>
        <dbReference type="SAM" id="Coils"/>
    </source>
</evidence>
<dbReference type="AlphaFoldDB" id="A0A6N7XMS6"/>
<proteinExistence type="predicted"/>
<keyword evidence="1" id="KW-0175">Coiled coil</keyword>
<sequence length="317" mass="37979">MKNNAQKINIENEEEYFKWCKSIKVDEKINLFNPLINKHNSEFEIRKAKEKNKFKDYLPFTVQYRLKYERYQDKSVVLNIDVSDEQRNRAYGFMHCFIEMVQALGGTVFVDSRNNDNTVISFPYGTLECSLVEKRGKYRDIKLKDAKTMRPLYDTINTGKLIFKIHTVKSSSKQQEEIVFDEENLSLNNQIADIFIAIRPILIDLFKESMEIEKKQEEEYEQRKLRWEEEEKEEEKKKQKENKIKQQSIIVKHIEKWEQLKSIETYVNEIKSYGEGHADDEVKELIEKYCDHVLNMFDKNDFYIDIAEFINKSNLID</sequence>